<sequence>MAFSEIGKSYIAYSLSSIFGVCLCVDYGKKKQSALSQLLQEIVPLLGDITALDWVGKSSEFNSYLPANITLYGAPPCKLPSLSEDDIQSLISSLRSIVPPQSALKLYQTLDYQTQSIHHFAYRRLHLPCIVILVTEARWRPEHDWNTYHMYELKSEGLCNLQITTEDKFILFLPARLLPAWRMILQPIALY</sequence>
<protein>
    <submittedName>
        <fullName evidence="1">Uncharacterized protein</fullName>
    </submittedName>
</protein>
<comment type="caution">
    <text evidence="1">The sequence shown here is derived from an EMBL/GenBank/DDBJ whole genome shotgun (WGS) entry which is preliminary data.</text>
</comment>
<gene>
    <name evidence="2" type="ORF">HD556DRAFT_1307465</name>
    <name evidence="1" type="ORF">HD556DRAFT_1457542</name>
</gene>
<organism evidence="1 3">
    <name type="scientific">Suillus plorans</name>
    <dbReference type="NCBI Taxonomy" id="116603"/>
    <lineage>
        <taxon>Eukaryota</taxon>
        <taxon>Fungi</taxon>
        <taxon>Dikarya</taxon>
        <taxon>Basidiomycota</taxon>
        <taxon>Agaricomycotina</taxon>
        <taxon>Agaricomycetes</taxon>
        <taxon>Agaricomycetidae</taxon>
        <taxon>Boletales</taxon>
        <taxon>Suillineae</taxon>
        <taxon>Suillaceae</taxon>
        <taxon>Suillus</taxon>
    </lineage>
</organism>
<keyword evidence="3" id="KW-1185">Reference proteome</keyword>
<dbReference type="RefSeq" id="XP_041161562.1">
    <property type="nucleotide sequence ID" value="XM_041300029.1"/>
</dbReference>
<dbReference type="OrthoDB" id="2691269at2759"/>
<dbReference type="EMBL" id="JABBWE010000109">
    <property type="protein sequence ID" value="KAG1785529.1"/>
    <property type="molecule type" value="Genomic_DNA"/>
</dbReference>
<reference evidence="1" key="1">
    <citation type="journal article" date="2020" name="New Phytol.">
        <title>Comparative genomics reveals dynamic genome evolution in host specialist ectomycorrhizal fungi.</title>
        <authorList>
            <person name="Lofgren L.A."/>
            <person name="Nguyen N.H."/>
            <person name="Vilgalys R."/>
            <person name="Ruytinx J."/>
            <person name="Liao H.L."/>
            <person name="Branco S."/>
            <person name="Kuo A."/>
            <person name="LaButti K."/>
            <person name="Lipzen A."/>
            <person name="Andreopoulos W."/>
            <person name="Pangilinan J."/>
            <person name="Riley R."/>
            <person name="Hundley H."/>
            <person name="Na H."/>
            <person name="Barry K."/>
            <person name="Grigoriev I.V."/>
            <person name="Stajich J.E."/>
            <person name="Kennedy P.G."/>
        </authorList>
    </citation>
    <scope>NUCLEOTIDE SEQUENCE</scope>
    <source>
        <strain evidence="1">S12</strain>
    </source>
</reference>
<dbReference type="AlphaFoldDB" id="A0A9P7AAM9"/>
<proteinExistence type="predicted"/>
<name>A0A9P7AAM9_9AGAM</name>
<dbReference type="Proteomes" id="UP000719766">
    <property type="component" value="Unassembled WGS sequence"/>
</dbReference>
<accession>A0A9P7AAM9</accession>
<dbReference type="EMBL" id="JABBWE010000021">
    <property type="protein sequence ID" value="KAG1795808.1"/>
    <property type="molecule type" value="Genomic_DNA"/>
</dbReference>
<evidence type="ECO:0000313" key="3">
    <source>
        <dbReference type="Proteomes" id="UP000719766"/>
    </source>
</evidence>
<evidence type="ECO:0000313" key="1">
    <source>
        <dbReference type="EMBL" id="KAG1785529.1"/>
    </source>
</evidence>
<dbReference type="GeneID" id="64593793"/>
<evidence type="ECO:0000313" key="2">
    <source>
        <dbReference type="EMBL" id="KAG1795808.1"/>
    </source>
</evidence>